<dbReference type="PANTHER" id="PTHR11102:SF160">
    <property type="entry name" value="ERAD-ASSOCIATED E3 UBIQUITIN-PROTEIN LIGASE COMPONENT HRD3"/>
    <property type="match status" value="1"/>
</dbReference>
<organism evidence="1 2">
    <name type="scientific">Rhodoferax lacus</name>
    <dbReference type="NCBI Taxonomy" id="2184758"/>
    <lineage>
        <taxon>Bacteria</taxon>
        <taxon>Pseudomonadati</taxon>
        <taxon>Pseudomonadota</taxon>
        <taxon>Betaproteobacteria</taxon>
        <taxon>Burkholderiales</taxon>
        <taxon>Comamonadaceae</taxon>
        <taxon>Rhodoferax</taxon>
    </lineage>
</organism>
<sequence length="951" mass="104371">MLNFNGANAQQRPLWALARKRCEFAGDALYPVQEKATMKLKIIQATAISLLYCTASFSMDVQVGEPASVVVKVDAPKNIQKCNADITLPDGEVIEKDFSSPAFQESVSFTPKREGVQEIKWEGKFKFRGLASVTGCSGSGTIEVLVRKGGSKEDSLQAQAVTGISASTDRRTEDEALKAALKAFNEKKYADAVALLTPLAERNNREAQTLLGQCYQNAYFVSKDYQKSMELYRKAASQGSADAQFFIAQQYQEGQGVPGNEATAAEWFRKSSDAGNQRSQYALGIYYLNGRGGLKQDPAKAAELFQKSATKGFPHGYMRLAEIYESGTGVTKSQEQAGRWYQLAAAGGLKVPAGSAAQNLASNAVAREPANIVFLSRSKDTPRPGTNDNGETMLRNLDGSYTLDVSRKVDWALCPLYLETATAARSLSADLYASQLLGVFRLYLNKNKAKGAKDPREPVLANMQEGQSKYRNCLGYGRYLKFMGASQAATSRPDPAPIEILNRYTENTEKSVDIYEQYLRTGSLSLSGSYTTSDPRYSLREIMRSHVNTLQADFDNGIDAVVAVPDYKVEEFLKAQAQSGRSPWVPFYEYRYSDLVKSIAQEQSLQLEAANQHKLVQDELSTLASNDSRKKVAAVIMGNHSSSDAQVICTLKYSGNNAEAVLGYLYQIRSAAPASILKYLESVKRQMVDKKASFDKTYADINDFYLALKTDKCDVLVDYPKNLVQVQKAFERDQGFIPYAFKPMDVDGLYEVFAKSRGYESHADYVFSAAINGKPDQIRSLRQFALVDKEQYTKVAAQMAQEKYAAGAAVADVLSYLGDKEQAKTKGLTAVSVRDSRVASDREAARRRRESEAASIRSKKYMAVFSCTDPYGAGADSSLSMTLMQALMSSSQAYASTMTSSTYMKYCSNMNTPFSNVNLIVDAGEMVGESGAASYYIVKLQGASTVGVVGR</sequence>
<dbReference type="Gene3D" id="1.25.40.10">
    <property type="entry name" value="Tetratricopeptide repeat domain"/>
    <property type="match status" value="1"/>
</dbReference>
<dbReference type="SUPFAM" id="SSF81901">
    <property type="entry name" value="HCP-like"/>
    <property type="match status" value="1"/>
</dbReference>
<dbReference type="AlphaFoldDB" id="A0A3E1RCZ6"/>
<name>A0A3E1RCZ6_9BURK</name>
<evidence type="ECO:0000313" key="2">
    <source>
        <dbReference type="Proteomes" id="UP000260665"/>
    </source>
</evidence>
<evidence type="ECO:0000313" key="1">
    <source>
        <dbReference type="EMBL" id="RFO97229.1"/>
    </source>
</evidence>
<protein>
    <recommendedName>
        <fullName evidence="3">Sel1 repeat family protein</fullName>
    </recommendedName>
</protein>
<comment type="caution">
    <text evidence="1">The sequence shown here is derived from an EMBL/GenBank/DDBJ whole genome shotgun (WGS) entry which is preliminary data.</text>
</comment>
<dbReference type="EMBL" id="QFZK01000004">
    <property type="protein sequence ID" value="RFO97229.1"/>
    <property type="molecule type" value="Genomic_DNA"/>
</dbReference>
<proteinExistence type="predicted"/>
<evidence type="ECO:0008006" key="3">
    <source>
        <dbReference type="Google" id="ProtNLM"/>
    </source>
</evidence>
<dbReference type="InterPro" id="IPR050767">
    <property type="entry name" value="Sel1_AlgK"/>
</dbReference>
<accession>A0A3E1RCZ6</accession>
<dbReference type="InterPro" id="IPR011990">
    <property type="entry name" value="TPR-like_helical_dom_sf"/>
</dbReference>
<dbReference type="Proteomes" id="UP000260665">
    <property type="component" value="Unassembled WGS sequence"/>
</dbReference>
<reference evidence="1 2" key="1">
    <citation type="submission" date="2018-05" db="EMBL/GenBank/DDBJ databases">
        <title>Rhodoferax soyangensis sp.nov., isolated from an oligotrophic freshwater lake.</title>
        <authorList>
            <person name="Park M."/>
        </authorList>
    </citation>
    <scope>NUCLEOTIDE SEQUENCE [LARGE SCALE GENOMIC DNA]</scope>
    <source>
        <strain evidence="1 2">IMCC26218</strain>
    </source>
</reference>
<dbReference type="SMART" id="SM00671">
    <property type="entry name" value="SEL1"/>
    <property type="match status" value="4"/>
</dbReference>
<dbReference type="Pfam" id="PF08238">
    <property type="entry name" value="Sel1"/>
    <property type="match status" value="4"/>
</dbReference>
<dbReference type="InterPro" id="IPR006597">
    <property type="entry name" value="Sel1-like"/>
</dbReference>
<dbReference type="PANTHER" id="PTHR11102">
    <property type="entry name" value="SEL-1-LIKE PROTEIN"/>
    <property type="match status" value="1"/>
</dbReference>
<keyword evidence="2" id="KW-1185">Reference proteome</keyword>
<gene>
    <name evidence="1" type="ORF">DIC66_08815</name>
</gene>